<name>A0ABD2Q6M3_9PLAT</name>
<protein>
    <submittedName>
        <fullName evidence="1">Uncharacterized protein</fullName>
    </submittedName>
</protein>
<evidence type="ECO:0000313" key="2">
    <source>
        <dbReference type="Proteomes" id="UP001626550"/>
    </source>
</evidence>
<reference evidence="1 2" key="1">
    <citation type="submission" date="2024-11" db="EMBL/GenBank/DDBJ databases">
        <title>Adaptive evolution of stress response genes in parasites aligns with host niche diversity.</title>
        <authorList>
            <person name="Hahn C."/>
            <person name="Resl P."/>
        </authorList>
    </citation>
    <scope>NUCLEOTIDE SEQUENCE [LARGE SCALE GENOMIC DNA]</scope>
    <source>
        <strain evidence="1">EGGRZ-B1_66</strain>
        <tissue evidence="1">Body</tissue>
    </source>
</reference>
<comment type="caution">
    <text evidence="1">The sequence shown here is derived from an EMBL/GenBank/DDBJ whole genome shotgun (WGS) entry which is preliminary data.</text>
</comment>
<proteinExistence type="predicted"/>
<organism evidence="1 2">
    <name type="scientific">Cichlidogyrus casuarinus</name>
    <dbReference type="NCBI Taxonomy" id="1844966"/>
    <lineage>
        <taxon>Eukaryota</taxon>
        <taxon>Metazoa</taxon>
        <taxon>Spiralia</taxon>
        <taxon>Lophotrochozoa</taxon>
        <taxon>Platyhelminthes</taxon>
        <taxon>Monogenea</taxon>
        <taxon>Monopisthocotylea</taxon>
        <taxon>Dactylogyridea</taxon>
        <taxon>Ancyrocephalidae</taxon>
        <taxon>Cichlidogyrus</taxon>
    </lineage>
</organism>
<dbReference type="EMBL" id="JBJKFK010000837">
    <property type="protein sequence ID" value="KAL3315058.1"/>
    <property type="molecule type" value="Genomic_DNA"/>
</dbReference>
<accession>A0ABD2Q6M3</accession>
<dbReference type="Proteomes" id="UP001626550">
    <property type="component" value="Unassembled WGS sequence"/>
</dbReference>
<gene>
    <name evidence="1" type="ORF">Ciccas_006309</name>
</gene>
<dbReference type="AlphaFoldDB" id="A0ABD2Q6M3"/>
<keyword evidence="2" id="KW-1185">Reference proteome</keyword>
<evidence type="ECO:0000313" key="1">
    <source>
        <dbReference type="EMBL" id="KAL3315058.1"/>
    </source>
</evidence>
<sequence length="136" mass="14333">MNATHSPVTNATPVSNGASSAFVLATGADGTQKTFIIPSNNSTAVNPYATMHASLMLQQQTSASTLPRNLAAAATSNTAVYKLVQTPTGQQALVAVTNTNAQNQQLATAAKPIVLNSQFLCLFKLRHSIFWDSIWA</sequence>